<comment type="caution">
    <text evidence="3">The sequence shown here is derived from an EMBL/GenBank/DDBJ whole genome shotgun (WGS) entry which is preliminary data.</text>
</comment>
<sequence>MKFGKRLQIQMEETLPEWRDKFLSYKPLKKRLKQLSAPECFTAVGFCASSPPHEGSSASVLDAALEELRRGNSVLLDTVDGLPNESTDEVTSLKPAPEIAEMNDEVSSHCSIHQQRNMERKKGILDEEDFIQLINEELEKFNNFFLEKEEEYVIYLQEVKERIERLKEKSRQNGMYSSENEFNEETVAIRRDIVKIHGEMVLLENYSALNFTGLVKILKKYDKRTGALLRLPFIQSVLQQPFFTTELLTKLVRECEANLQSIFPAISLDEVGVGASELGEGANSQQTLSRQGDTVESIYRSTLAALRTIKDLRKGSSTYNPLSFSSFIPRDIEDDLAAVANEKSKSNSSHSKSSCMAANEENVLSTDNMVNMVRSHVEKNGGFPSPEQEEVAVP</sequence>
<evidence type="ECO:0000313" key="3">
    <source>
        <dbReference type="EMBL" id="KAH9316948.1"/>
    </source>
</evidence>
<dbReference type="GO" id="GO:0016036">
    <property type="term" value="P:cellular response to phosphate starvation"/>
    <property type="evidence" value="ECO:0007669"/>
    <property type="project" value="InterPro"/>
</dbReference>
<accession>A0AA38G833</accession>
<evidence type="ECO:0000313" key="4">
    <source>
        <dbReference type="Proteomes" id="UP000824469"/>
    </source>
</evidence>
<dbReference type="Pfam" id="PF03105">
    <property type="entry name" value="SPX"/>
    <property type="match status" value="2"/>
</dbReference>
<name>A0AA38G833_TAXCH</name>
<organism evidence="3 4">
    <name type="scientific">Taxus chinensis</name>
    <name type="common">Chinese yew</name>
    <name type="synonym">Taxus wallichiana var. chinensis</name>
    <dbReference type="NCBI Taxonomy" id="29808"/>
    <lineage>
        <taxon>Eukaryota</taxon>
        <taxon>Viridiplantae</taxon>
        <taxon>Streptophyta</taxon>
        <taxon>Embryophyta</taxon>
        <taxon>Tracheophyta</taxon>
        <taxon>Spermatophyta</taxon>
        <taxon>Pinopsida</taxon>
        <taxon>Pinidae</taxon>
        <taxon>Conifers II</taxon>
        <taxon>Cupressales</taxon>
        <taxon>Taxaceae</taxon>
        <taxon>Taxus</taxon>
    </lineage>
</organism>
<dbReference type="OMA" id="MDIYRST"/>
<dbReference type="InterPro" id="IPR004331">
    <property type="entry name" value="SPX_dom"/>
</dbReference>
<dbReference type="PROSITE" id="PS51382">
    <property type="entry name" value="SPX"/>
    <property type="match status" value="1"/>
</dbReference>
<dbReference type="EMBL" id="JAHRHJ020000004">
    <property type="protein sequence ID" value="KAH9316948.1"/>
    <property type="molecule type" value="Genomic_DNA"/>
</dbReference>
<protein>
    <recommendedName>
        <fullName evidence="2">SPX domain-containing protein</fullName>
    </recommendedName>
</protein>
<evidence type="ECO:0000256" key="1">
    <source>
        <dbReference type="SAM" id="MobiDB-lite"/>
    </source>
</evidence>
<feature type="region of interest" description="Disordered" evidence="1">
    <location>
        <begin position="343"/>
        <end position="394"/>
    </location>
</feature>
<proteinExistence type="predicted"/>
<dbReference type="Proteomes" id="UP000824469">
    <property type="component" value="Unassembled WGS sequence"/>
</dbReference>
<dbReference type="PANTHER" id="PTHR45978:SF7">
    <property type="entry name" value="SPX DOMAIN-CONTAINING PROTEIN 4"/>
    <property type="match status" value="1"/>
</dbReference>
<dbReference type="CDD" id="cd14481">
    <property type="entry name" value="SPX_AtSPX1_like"/>
    <property type="match status" value="1"/>
</dbReference>
<reference evidence="3 4" key="1">
    <citation type="journal article" date="2021" name="Nat. Plants">
        <title>The Taxus genome provides insights into paclitaxel biosynthesis.</title>
        <authorList>
            <person name="Xiong X."/>
            <person name="Gou J."/>
            <person name="Liao Q."/>
            <person name="Li Y."/>
            <person name="Zhou Q."/>
            <person name="Bi G."/>
            <person name="Li C."/>
            <person name="Du R."/>
            <person name="Wang X."/>
            <person name="Sun T."/>
            <person name="Guo L."/>
            <person name="Liang H."/>
            <person name="Lu P."/>
            <person name="Wu Y."/>
            <person name="Zhang Z."/>
            <person name="Ro D.K."/>
            <person name="Shang Y."/>
            <person name="Huang S."/>
            <person name="Yan J."/>
        </authorList>
    </citation>
    <scope>NUCLEOTIDE SEQUENCE [LARGE SCALE GENOMIC DNA]</scope>
    <source>
        <strain evidence="3">Ta-2019</strain>
    </source>
</reference>
<feature type="domain" description="SPX" evidence="2">
    <location>
        <begin position="1"/>
        <end position="235"/>
    </location>
</feature>
<dbReference type="InterPro" id="IPR031142">
    <property type="entry name" value="SPX_prot"/>
</dbReference>
<keyword evidence="4" id="KW-1185">Reference proteome</keyword>
<gene>
    <name evidence="3" type="ORF">KI387_018717</name>
</gene>
<evidence type="ECO:0000259" key="2">
    <source>
        <dbReference type="PROSITE" id="PS51382"/>
    </source>
</evidence>
<dbReference type="PANTHER" id="PTHR45978">
    <property type="entry name" value="SPX DOMAIN-CONTAINING PROTEIN 3"/>
    <property type="match status" value="1"/>
</dbReference>
<dbReference type="AlphaFoldDB" id="A0AA38G833"/>